<proteinExistence type="predicted"/>
<protein>
    <submittedName>
        <fullName evidence="2">Uncharacterized protein</fullName>
    </submittedName>
</protein>
<dbReference type="SUPFAM" id="SSF55676">
    <property type="entry name" value="CytB endotoxin-like"/>
    <property type="match status" value="1"/>
</dbReference>
<feature type="compositionally biased region" description="Basic and acidic residues" evidence="1">
    <location>
        <begin position="142"/>
        <end position="170"/>
    </location>
</feature>
<dbReference type="EMBL" id="JATN01000317">
    <property type="protein sequence ID" value="EUC62970.1"/>
    <property type="molecule type" value="Genomic_DNA"/>
</dbReference>
<comment type="caution">
    <text evidence="2">The sequence shown here is derived from an EMBL/GenBank/DDBJ whole genome shotgun (WGS) entry which is preliminary data.</text>
</comment>
<accession>X8JG96</accession>
<feature type="region of interest" description="Disordered" evidence="1">
    <location>
        <begin position="135"/>
        <end position="192"/>
    </location>
</feature>
<feature type="non-terminal residue" evidence="2">
    <location>
        <position position="226"/>
    </location>
</feature>
<dbReference type="Proteomes" id="UP000030108">
    <property type="component" value="Unassembled WGS sequence"/>
</dbReference>
<dbReference type="Gene3D" id="3.40.198.10">
    <property type="entry name" value="Delta-endotoxin CytB-like"/>
    <property type="match status" value="1"/>
</dbReference>
<feature type="region of interest" description="Disordered" evidence="1">
    <location>
        <begin position="206"/>
        <end position="226"/>
    </location>
</feature>
<reference evidence="3" key="1">
    <citation type="journal article" date="2014" name="Genome Announc.">
        <title>Draft genome sequence of the plant-pathogenic soil fungus Rhizoctonia solani anastomosis group 3 strain Rhs1AP.</title>
        <authorList>
            <person name="Cubeta M.A."/>
            <person name="Thomas E."/>
            <person name="Dean R.A."/>
            <person name="Jabaji S."/>
            <person name="Neate S.M."/>
            <person name="Tavantzis S."/>
            <person name="Toda T."/>
            <person name="Vilgalys R."/>
            <person name="Bharathan N."/>
            <person name="Fedorova-Abrams N."/>
            <person name="Pakala S.B."/>
            <person name="Pakala S.M."/>
            <person name="Zafar N."/>
            <person name="Joardar V."/>
            <person name="Losada L."/>
            <person name="Nierman W.C."/>
        </authorList>
    </citation>
    <scope>NUCLEOTIDE SEQUENCE [LARGE SCALE GENOMIC DNA]</scope>
    <source>
        <strain evidence="3">AG-3</strain>
    </source>
</reference>
<dbReference type="InterPro" id="IPR035918">
    <property type="entry name" value="CytB_endotoxin-like_sf"/>
</dbReference>
<organism evidence="2 3">
    <name type="scientific">Rhizoctonia solani AG-3 Rhs1AP</name>
    <dbReference type="NCBI Taxonomy" id="1086054"/>
    <lineage>
        <taxon>Eukaryota</taxon>
        <taxon>Fungi</taxon>
        <taxon>Dikarya</taxon>
        <taxon>Basidiomycota</taxon>
        <taxon>Agaricomycotina</taxon>
        <taxon>Agaricomycetes</taxon>
        <taxon>Cantharellales</taxon>
        <taxon>Ceratobasidiaceae</taxon>
        <taxon>Rhizoctonia</taxon>
    </lineage>
</organism>
<gene>
    <name evidence="2" type="ORF">RSOL_466290</name>
</gene>
<dbReference type="AlphaFoldDB" id="X8JG96"/>
<evidence type="ECO:0000313" key="3">
    <source>
        <dbReference type="Proteomes" id="UP000030108"/>
    </source>
</evidence>
<sequence length="226" mass="25301">MDRTTINRPAGDIESLPVDIASYLAAIFEESIDERELHHLVKVASSQLKLTDEKGVTRFSRERSETHGGSTYGIVWVNQGQNEKQFEVVLITIKLTINVSTKSQWWGRHVTTTATNAAAHIVGVRLKVDASFKASEYQQDSHVTDSKNSKDTEDEKGEKEPREPKEHEDSQGIPAPLTPETQHKSQPETGMEAPLYLDIDWMMVETDGSLKNPPPYTLASHEPEAH</sequence>
<evidence type="ECO:0000256" key="1">
    <source>
        <dbReference type="SAM" id="MobiDB-lite"/>
    </source>
</evidence>
<name>X8JG96_9AGAM</name>
<evidence type="ECO:0000313" key="2">
    <source>
        <dbReference type="EMBL" id="EUC62970.1"/>
    </source>
</evidence>